<protein>
    <submittedName>
        <fullName evidence="4">Glycolate oxidase subunit GlcE</fullName>
    </submittedName>
</protein>
<proteinExistence type="predicted"/>
<evidence type="ECO:0000313" key="4">
    <source>
        <dbReference type="EMBL" id="GLR26150.1"/>
    </source>
</evidence>
<reference evidence="5" key="1">
    <citation type="journal article" date="2019" name="Int. J. Syst. Evol. Microbiol.">
        <title>The Global Catalogue of Microorganisms (GCM) 10K type strain sequencing project: providing services to taxonomists for standard genome sequencing and annotation.</title>
        <authorList>
            <consortium name="The Broad Institute Genomics Platform"/>
            <consortium name="The Broad Institute Genome Sequencing Center for Infectious Disease"/>
            <person name="Wu L."/>
            <person name="Ma J."/>
        </authorList>
    </citation>
    <scope>NUCLEOTIDE SEQUENCE [LARGE SCALE GENOMIC DNA]</scope>
    <source>
        <strain evidence="5">NBRC 105857</strain>
    </source>
</reference>
<name>A0ABQ5YNF9_9BURK</name>
<comment type="caution">
    <text evidence="4">The sequence shown here is derived from an EMBL/GenBank/DDBJ whole genome shotgun (WGS) entry which is preliminary data.</text>
</comment>
<dbReference type="PANTHER" id="PTHR11748:SF103">
    <property type="entry name" value="GLYCOLATE OXIDASE SUBUNIT GLCE"/>
    <property type="match status" value="1"/>
</dbReference>
<dbReference type="RefSeq" id="WP_284280633.1">
    <property type="nucleotide sequence ID" value="NZ_BSOJ01000012.1"/>
</dbReference>
<dbReference type="InterPro" id="IPR006094">
    <property type="entry name" value="Oxid_FAD_bind_N"/>
</dbReference>
<keyword evidence="2" id="KW-0274">FAD</keyword>
<dbReference type="InterPro" id="IPR016166">
    <property type="entry name" value="FAD-bd_PCMH"/>
</dbReference>
<dbReference type="InterPro" id="IPR036318">
    <property type="entry name" value="FAD-bd_PCMH-like_sf"/>
</dbReference>
<evidence type="ECO:0000256" key="1">
    <source>
        <dbReference type="ARBA" id="ARBA00022630"/>
    </source>
</evidence>
<accession>A0ABQ5YNF9</accession>
<evidence type="ECO:0000256" key="2">
    <source>
        <dbReference type="ARBA" id="ARBA00022827"/>
    </source>
</evidence>
<dbReference type="SUPFAM" id="SSF56176">
    <property type="entry name" value="FAD-binding/transporter-associated domain-like"/>
    <property type="match status" value="1"/>
</dbReference>
<dbReference type="Pfam" id="PF01565">
    <property type="entry name" value="FAD_binding_4"/>
    <property type="match status" value="1"/>
</dbReference>
<keyword evidence="5" id="KW-1185">Reference proteome</keyword>
<evidence type="ECO:0000313" key="5">
    <source>
        <dbReference type="Proteomes" id="UP001156664"/>
    </source>
</evidence>
<dbReference type="PROSITE" id="PS51387">
    <property type="entry name" value="FAD_PCMH"/>
    <property type="match status" value="1"/>
</dbReference>
<keyword evidence="1" id="KW-0285">Flavoprotein</keyword>
<sequence>MSDFIETLCAQVEACARSGTALRPQGAGSKHFYGGPLQGEALDMRAHSGILEYEPTELVITAKAGTPLAEIEAALAENRQELAFEPPRFSAESTLGGTICAGLSGPGRLARGPVKDYVLGCTVVDGKGQLLHFGGTVMKNVAGYDVSRMLPGSMGTLCIAVDLSIKVMPQAPAGATLRFDFNQNEAISQINTWLGQPLPISASAWENGVLWVRLRGAQAAVTAAIQTMGGEVVAEEVASAYWLSLRDQTHAFFKTSADIWRLAVPPTTHDLGLEGDMLVEWAGGQRWLKAVPGLSADMIRGAASRAGGHATLYRTESSDARLNAFQMPSAAMLTLQRRLKQELDPVGILSPQRIAPIL</sequence>
<dbReference type="Gene3D" id="3.30.465.10">
    <property type="match status" value="1"/>
</dbReference>
<dbReference type="EMBL" id="BSOJ01000012">
    <property type="protein sequence ID" value="GLR26150.1"/>
    <property type="molecule type" value="Genomic_DNA"/>
</dbReference>
<dbReference type="InterPro" id="IPR016169">
    <property type="entry name" value="FAD-bd_PCMH_sub2"/>
</dbReference>
<dbReference type="Proteomes" id="UP001156664">
    <property type="component" value="Unassembled WGS sequence"/>
</dbReference>
<dbReference type="InterPro" id="IPR016164">
    <property type="entry name" value="FAD-linked_Oxase-like_C"/>
</dbReference>
<feature type="domain" description="FAD-binding PCMH-type" evidence="3">
    <location>
        <begin position="1"/>
        <end position="170"/>
    </location>
</feature>
<dbReference type="SUPFAM" id="SSF55103">
    <property type="entry name" value="FAD-linked oxidases, C-terminal domain"/>
    <property type="match status" value="1"/>
</dbReference>
<evidence type="ECO:0000259" key="3">
    <source>
        <dbReference type="PROSITE" id="PS51387"/>
    </source>
</evidence>
<dbReference type="PANTHER" id="PTHR11748">
    <property type="entry name" value="D-LACTATE DEHYDROGENASE"/>
    <property type="match status" value="1"/>
</dbReference>
<dbReference type="NCBIfam" id="NF008439">
    <property type="entry name" value="PRK11282.1"/>
    <property type="match status" value="1"/>
</dbReference>
<organism evidence="4 5">
    <name type="scientific">Limnobacter litoralis</name>
    <dbReference type="NCBI Taxonomy" id="481366"/>
    <lineage>
        <taxon>Bacteria</taxon>
        <taxon>Pseudomonadati</taxon>
        <taxon>Pseudomonadota</taxon>
        <taxon>Betaproteobacteria</taxon>
        <taxon>Burkholderiales</taxon>
        <taxon>Burkholderiaceae</taxon>
        <taxon>Limnobacter</taxon>
    </lineage>
</organism>
<gene>
    <name evidence="4" type="primary">glcE</name>
    <name evidence="4" type="ORF">GCM10007875_12380</name>
</gene>